<dbReference type="Gene3D" id="2.60.40.790">
    <property type="match status" value="1"/>
</dbReference>
<evidence type="ECO:0000256" key="1">
    <source>
        <dbReference type="SAM" id="MobiDB-lite"/>
    </source>
</evidence>
<dbReference type="Proteomes" id="UP000504606">
    <property type="component" value="Unplaced"/>
</dbReference>
<evidence type="ECO:0000313" key="4">
    <source>
        <dbReference type="RefSeq" id="XP_052128798.1"/>
    </source>
</evidence>
<dbReference type="InterPro" id="IPR008978">
    <property type="entry name" value="HSP20-like_chaperone"/>
</dbReference>
<dbReference type="OrthoDB" id="1431247at2759"/>
<dbReference type="AlphaFoldDB" id="A0A9C6X460"/>
<keyword evidence="3" id="KW-1185">Reference proteome</keyword>
<dbReference type="InterPro" id="IPR002068">
    <property type="entry name" value="A-crystallin/Hsp20_dom"/>
</dbReference>
<dbReference type="GeneID" id="113202024"/>
<proteinExistence type="predicted"/>
<feature type="domain" description="SHSP" evidence="2">
    <location>
        <begin position="75"/>
        <end position="115"/>
    </location>
</feature>
<protein>
    <submittedName>
        <fullName evidence="4">Uncharacterized protein LOC113202024</fullName>
    </submittedName>
</protein>
<dbReference type="RefSeq" id="XP_052128798.1">
    <property type="nucleotide sequence ID" value="XM_052272838.1"/>
</dbReference>
<dbReference type="KEGG" id="foc:113202024"/>
<sequence>MRIERVAFRMSILGKKDHKDKRNALLQNYETRNKKDMHCEDGKSKMPLKGSVPIFNKLPKILKGGFRKFQKGSEEHVDPDSVTSKLTSDGVLQVTAPRREALPAPKENVRHITITQSDHPAVKDAAEEAQTVPPNDNKAEEPVVGKDKRESSIASDAVVVGA</sequence>
<name>A0A9C6X460_FRAOC</name>
<feature type="region of interest" description="Disordered" evidence="1">
    <location>
        <begin position="116"/>
        <end position="162"/>
    </location>
</feature>
<dbReference type="Pfam" id="PF00011">
    <property type="entry name" value="HSP20"/>
    <property type="match status" value="1"/>
</dbReference>
<reference evidence="4" key="1">
    <citation type="submission" date="2025-08" db="UniProtKB">
        <authorList>
            <consortium name="RefSeq"/>
        </authorList>
    </citation>
    <scope>IDENTIFICATION</scope>
    <source>
        <tissue evidence="4">Whole organism</tissue>
    </source>
</reference>
<organism evidence="3 4">
    <name type="scientific">Frankliniella occidentalis</name>
    <name type="common">Western flower thrips</name>
    <name type="synonym">Euthrips occidentalis</name>
    <dbReference type="NCBI Taxonomy" id="133901"/>
    <lineage>
        <taxon>Eukaryota</taxon>
        <taxon>Metazoa</taxon>
        <taxon>Ecdysozoa</taxon>
        <taxon>Arthropoda</taxon>
        <taxon>Hexapoda</taxon>
        <taxon>Insecta</taxon>
        <taxon>Pterygota</taxon>
        <taxon>Neoptera</taxon>
        <taxon>Paraneoptera</taxon>
        <taxon>Thysanoptera</taxon>
        <taxon>Terebrantia</taxon>
        <taxon>Thripoidea</taxon>
        <taxon>Thripidae</taxon>
        <taxon>Frankliniella</taxon>
    </lineage>
</organism>
<feature type="compositionally biased region" description="Basic and acidic residues" evidence="1">
    <location>
        <begin position="137"/>
        <end position="151"/>
    </location>
</feature>
<gene>
    <name evidence="4" type="primary">LOC113202024</name>
</gene>
<evidence type="ECO:0000259" key="2">
    <source>
        <dbReference type="Pfam" id="PF00011"/>
    </source>
</evidence>
<evidence type="ECO:0000313" key="3">
    <source>
        <dbReference type="Proteomes" id="UP000504606"/>
    </source>
</evidence>
<accession>A0A9C6X460</accession>